<comment type="caution">
    <text evidence="1">The sequence shown here is derived from an EMBL/GenBank/DDBJ whole genome shotgun (WGS) entry which is preliminary data.</text>
</comment>
<proteinExistence type="predicted"/>
<protein>
    <submittedName>
        <fullName evidence="1">Uncharacterized protein</fullName>
    </submittedName>
</protein>
<sequence>MTAQVSIDIDPLLTVKLVLHAKTRLTNISHVVDTASLYLDSSVELPLHKACKYNSLDLLNRIFNSTLTMPRQTNTNARCKWSIRDLFQQEPHYRQHEFTKSMLEAVRLQNLDMMKWLCIELPG</sequence>
<accession>A0A8S9TPJ6</accession>
<dbReference type="EMBL" id="JAACNO010002791">
    <property type="protein sequence ID" value="KAF4130825.1"/>
    <property type="molecule type" value="Genomic_DNA"/>
</dbReference>
<evidence type="ECO:0000313" key="2">
    <source>
        <dbReference type="Proteomes" id="UP000704712"/>
    </source>
</evidence>
<name>A0A8S9TPJ6_PHYIN</name>
<gene>
    <name evidence="1" type="ORF">GN958_ATG19984</name>
</gene>
<evidence type="ECO:0000313" key="1">
    <source>
        <dbReference type="EMBL" id="KAF4130825.1"/>
    </source>
</evidence>
<dbReference type="Proteomes" id="UP000704712">
    <property type="component" value="Unassembled WGS sequence"/>
</dbReference>
<dbReference type="AlphaFoldDB" id="A0A8S9TPJ6"/>
<reference evidence="1" key="1">
    <citation type="submission" date="2020-03" db="EMBL/GenBank/DDBJ databases">
        <title>Hybrid Assembly of Korean Phytophthora infestans isolates.</title>
        <authorList>
            <person name="Prokchorchik M."/>
            <person name="Lee Y."/>
            <person name="Seo J."/>
            <person name="Cho J.-H."/>
            <person name="Park Y.-E."/>
            <person name="Jang D.-C."/>
            <person name="Im J.-S."/>
            <person name="Choi J.-G."/>
            <person name="Park H.-J."/>
            <person name="Lee G.-B."/>
            <person name="Lee Y.-G."/>
            <person name="Hong S.-Y."/>
            <person name="Cho K."/>
            <person name="Sohn K.H."/>
        </authorList>
    </citation>
    <scope>NUCLEOTIDE SEQUENCE</scope>
    <source>
        <strain evidence="1">KR_2_A2</strain>
    </source>
</reference>
<organism evidence="1 2">
    <name type="scientific">Phytophthora infestans</name>
    <name type="common">Potato late blight agent</name>
    <name type="synonym">Botrytis infestans</name>
    <dbReference type="NCBI Taxonomy" id="4787"/>
    <lineage>
        <taxon>Eukaryota</taxon>
        <taxon>Sar</taxon>
        <taxon>Stramenopiles</taxon>
        <taxon>Oomycota</taxon>
        <taxon>Peronosporomycetes</taxon>
        <taxon>Peronosporales</taxon>
        <taxon>Peronosporaceae</taxon>
        <taxon>Phytophthora</taxon>
    </lineage>
</organism>